<dbReference type="PANTHER" id="PTHR46969:SF1">
    <property type="entry name" value="BIFUNCTIONAL PROTEIN HLDE"/>
    <property type="match status" value="1"/>
</dbReference>
<keyword evidence="5" id="KW-1185">Reference proteome</keyword>
<reference evidence="4 5" key="1">
    <citation type="journal article" date="2018" name="Int. J. Syst. Evol. Microbiol.">
        <title>Methylomusa anaerophila gen. nov., sp. nov., an anaerobic methanol-utilizing bacterium isolated from a microbial fuel cell.</title>
        <authorList>
            <person name="Amano N."/>
            <person name="Yamamuro A."/>
            <person name="Miyahara M."/>
            <person name="Kouzuma A."/>
            <person name="Abe T."/>
            <person name="Watanabe K."/>
        </authorList>
    </citation>
    <scope>NUCLEOTIDE SEQUENCE [LARGE SCALE GENOMIC DNA]</scope>
    <source>
        <strain evidence="4 5">MMFC1</strain>
    </source>
</reference>
<dbReference type="InterPro" id="IPR011913">
    <property type="entry name" value="RfaE_dom_I"/>
</dbReference>
<dbReference type="GO" id="GO:0005829">
    <property type="term" value="C:cytosol"/>
    <property type="evidence" value="ECO:0007669"/>
    <property type="project" value="TreeGrafter"/>
</dbReference>
<protein>
    <submittedName>
        <fullName evidence="4">Bifunctional protein HldE</fullName>
    </submittedName>
</protein>
<evidence type="ECO:0000256" key="2">
    <source>
        <dbReference type="ARBA" id="ARBA00022777"/>
    </source>
</evidence>
<accession>A0A348AKJ6</accession>
<organism evidence="4 5">
    <name type="scientific">Methylomusa anaerophila</name>
    <dbReference type="NCBI Taxonomy" id="1930071"/>
    <lineage>
        <taxon>Bacteria</taxon>
        <taxon>Bacillati</taxon>
        <taxon>Bacillota</taxon>
        <taxon>Negativicutes</taxon>
        <taxon>Selenomonadales</taxon>
        <taxon>Sporomusaceae</taxon>
        <taxon>Methylomusa</taxon>
    </lineage>
</organism>
<dbReference type="Gene3D" id="3.40.1190.20">
    <property type="match status" value="1"/>
</dbReference>
<sequence length="344" mass="36339">MIADLLPIIDKFTNKRIMVVGDMIADIYLEGTISRVSREAPVLVLAYAGETMVPGGGANVVHNVAVLAGYVNAAGVIGEDAAGRELVALLKDKHTDTTGLIIDPARPTITKTRITAGGQATVRQQVVRIDRESQALLDKEIEDLLLAHIQNSIVDMDGVILSDYGCRVITPQIIEHTIERCKAMDIPCIVDSRYNVLNFKGATIIKQNEAEAAAAVGIDIKDKKSLLAAGQELEKRLTARAVLITRGAQGMTLFGEAGTVTHIPVTNISEVYDVSGAGDTVVAVMALALAAGAAVADAARLANAAAGVVVRKLGTATAKPEELKNAVRQYYGSGRSNSEGIEYL</sequence>
<evidence type="ECO:0000259" key="3">
    <source>
        <dbReference type="Pfam" id="PF00294"/>
    </source>
</evidence>
<dbReference type="PANTHER" id="PTHR46969">
    <property type="entry name" value="BIFUNCTIONAL PROTEIN HLDE"/>
    <property type="match status" value="1"/>
</dbReference>
<name>A0A348AKJ6_9FIRM</name>
<dbReference type="Pfam" id="PF00294">
    <property type="entry name" value="PfkB"/>
    <property type="match status" value="1"/>
</dbReference>
<evidence type="ECO:0000313" key="5">
    <source>
        <dbReference type="Proteomes" id="UP000276437"/>
    </source>
</evidence>
<keyword evidence="1" id="KW-0808">Transferase</keyword>
<dbReference type="KEGG" id="mana:MAMMFC1_02278"/>
<dbReference type="InterPro" id="IPR011611">
    <property type="entry name" value="PfkB_dom"/>
</dbReference>
<feature type="domain" description="Carbohydrate kinase PfkB" evidence="3">
    <location>
        <begin position="15"/>
        <end position="320"/>
    </location>
</feature>
<evidence type="ECO:0000313" key="4">
    <source>
        <dbReference type="EMBL" id="BBB91594.1"/>
    </source>
</evidence>
<dbReference type="SUPFAM" id="SSF53613">
    <property type="entry name" value="Ribokinase-like"/>
    <property type="match status" value="1"/>
</dbReference>
<evidence type="ECO:0000256" key="1">
    <source>
        <dbReference type="ARBA" id="ARBA00022679"/>
    </source>
</evidence>
<dbReference type="GO" id="GO:0016773">
    <property type="term" value="F:phosphotransferase activity, alcohol group as acceptor"/>
    <property type="evidence" value="ECO:0007669"/>
    <property type="project" value="InterPro"/>
</dbReference>
<dbReference type="EMBL" id="AP018449">
    <property type="protein sequence ID" value="BBB91594.1"/>
    <property type="molecule type" value="Genomic_DNA"/>
</dbReference>
<dbReference type="GO" id="GO:0033786">
    <property type="term" value="F:heptose-1-phosphate adenylyltransferase activity"/>
    <property type="evidence" value="ECO:0007669"/>
    <property type="project" value="TreeGrafter"/>
</dbReference>
<dbReference type="CDD" id="cd01172">
    <property type="entry name" value="RfaE_like"/>
    <property type="match status" value="1"/>
</dbReference>
<proteinExistence type="predicted"/>
<gene>
    <name evidence="4" type="primary">hldE_1</name>
    <name evidence="4" type="ORF">MAMMFC1_02278</name>
</gene>
<dbReference type="InterPro" id="IPR029056">
    <property type="entry name" value="Ribokinase-like"/>
</dbReference>
<keyword evidence="2" id="KW-0418">Kinase</keyword>
<dbReference type="GO" id="GO:0033785">
    <property type="term" value="F:heptose 7-phosphate kinase activity"/>
    <property type="evidence" value="ECO:0007669"/>
    <property type="project" value="TreeGrafter"/>
</dbReference>
<dbReference type="Proteomes" id="UP000276437">
    <property type="component" value="Chromosome"/>
</dbReference>
<dbReference type="AlphaFoldDB" id="A0A348AKJ6"/>